<evidence type="ECO:0000256" key="1">
    <source>
        <dbReference type="ARBA" id="ARBA00023242"/>
    </source>
</evidence>
<dbReference type="GO" id="GO:0044027">
    <property type="term" value="P:negative regulation of gene expression via chromosomal CpG island methylation"/>
    <property type="evidence" value="ECO:0007669"/>
    <property type="project" value="TreeGrafter"/>
</dbReference>
<dbReference type="Proteomes" id="UP001140453">
    <property type="component" value="Unassembled WGS sequence"/>
</dbReference>
<sequence>MAKRLSISTSAGLDPRTEAQKIKVPSGRMARYLKSTLFPKIKHLVEDLAHRGRSVHAVDEQIRFVREQYLPFLEFDVAKEMTNEKAEFAKIKEALLLLRDPENQLPADIAKKADDLYRRFDAMAWTAKLPTTASLRTERSSTGGYPPEDHPIWGTQGIMHGIVMARGESGRPLYELDDRFTRRDAEVYGHNGLRPGAWFPRQEFVSKAYEDTDKDEGNTIYYSAEGAHDRHSSRKADVKGNRALRASISSRLPVRVFRNAKGGGRFAPPCGIRYDGLYEVVGKENRVNAQGGLYERYELHRIEDMDQPDLDDIVRTSPTPQEQANFARIQEGY</sequence>
<protein>
    <recommendedName>
        <fullName evidence="3">YDG domain-containing protein</fullName>
    </recommendedName>
</protein>
<dbReference type="AlphaFoldDB" id="A0A9W9D2D6"/>
<accession>A0A9W9D2D6</accession>
<keyword evidence="5" id="KW-1185">Reference proteome</keyword>
<dbReference type="Pfam" id="PF02182">
    <property type="entry name" value="SAD_SRA"/>
    <property type="match status" value="1"/>
</dbReference>
<name>A0A9W9D2D6_9PEZI</name>
<comment type="caution">
    <text evidence="4">The sequence shown here is derived from an EMBL/GenBank/DDBJ whole genome shotgun (WGS) entry which is preliminary data.</text>
</comment>
<evidence type="ECO:0000313" key="4">
    <source>
        <dbReference type="EMBL" id="KAJ4397399.1"/>
    </source>
</evidence>
<evidence type="ECO:0000313" key="5">
    <source>
        <dbReference type="Proteomes" id="UP001140453"/>
    </source>
</evidence>
<dbReference type="EMBL" id="JAPEVB010000001">
    <property type="protein sequence ID" value="KAJ4397399.1"/>
    <property type="molecule type" value="Genomic_DNA"/>
</dbReference>
<dbReference type="InterPro" id="IPR045134">
    <property type="entry name" value="UHRF1/2-like"/>
</dbReference>
<dbReference type="InterPro" id="IPR015947">
    <property type="entry name" value="PUA-like_sf"/>
</dbReference>
<dbReference type="GO" id="GO:0005634">
    <property type="term" value="C:nucleus"/>
    <property type="evidence" value="ECO:0007669"/>
    <property type="project" value="UniProtKB-SubCell"/>
</dbReference>
<dbReference type="GO" id="GO:0016567">
    <property type="term" value="P:protein ubiquitination"/>
    <property type="evidence" value="ECO:0007669"/>
    <property type="project" value="TreeGrafter"/>
</dbReference>
<organism evidence="4 5">
    <name type="scientific">Gnomoniopsis smithogilvyi</name>
    <dbReference type="NCBI Taxonomy" id="1191159"/>
    <lineage>
        <taxon>Eukaryota</taxon>
        <taxon>Fungi</taxon>
        <taxon>Dikarya</taxon>
        <taxon>Ascomycota</taxon>
        <taxon>Pezizomycotina</taxon>
        <taxon>Sordariomycetes</taxon>
        <taxon>Sordariomycetidae</taxon>
        <taxon>Diaporthales</taxon>
        <taxon>Gnomoniaceae</taxon>
        <taxon>Gnomoniopsis</taxon>
    </lineage>
</organism>
<dbReference type="PROSITE" id="PS51015">
    <property type="entry name" value="YDG"/>
    <property type="match status" value="1"/>
</dbReference>
<dbReference type="SUPFAM" id="SSF88697">
    <property type="entry name" value="PUA domain-like"/>
    <property type="match status" value="1"/>
</dbReference>
<keyword evidence="1 2" id="KW-0539">Nucleus</keyword>
<dbReference type="InterPro" id="IPR003105">
    <property type="entry name" value="SRA_YDG"/>
</dbReference>
<evidence type="ECO:0000256" key="2">
    <source>
        <dbReference type="PROSITE-ProRule" id="PRU00358"/>
    </source>
</evidence>
<dbReference type="PANTHER" id="PTHR14140:SF27">
    <property type="entry name" value="OS04G0289800 PROTEIN"/>
    <property type="match status" value="1"/>
</dbReference>
<dbReference type="PANTHER" id="PTHR14140">
    <property type="entry name" value="E3 UBIQUITIN-PROTEIN LIGASE UHRF-RELATED"/>
    <property type="match status" value="1"/>
</dbReference>
<evidence type="ECO:0000259" key="3">
    <source>
        <dbReference type="PROSITE" id="PS51015"/>
    </source>
</evidence>
<dbReference type="InterPro" id="IPR036987">
    <property type="entry name" value="SRA-YDG_sf"/>
</dbReference>
<dbReference type="GO" id="GO:0061630">
    <property type="term" value="F:ubiquitin protein ligase activity"/>
    <property type="evidence" value="ECO:0007669"/>
    <property type="project" value="TreeGrafter"/>
</dbReference>
<gene>
    <name evidence="4" type="ORF">N0V93_001626</name>
</gene>
<dbReference type="Gene3D" id="2.30.280.10">
    <property type="entry name" value="SRA-YDG"/>
    <property type="match status" value="1"/>
</dbReference>
<comment type="subcellular location">
    <subcellularLocation>
        <location evidence="2">Nucleus</location>
    </subcellularLocation>
</comment>
<dbReference type="SMART" id="SM00466">
    <property type="entry name" value="SRA"/>
    <property type="match status" value="1"/>
</dbReference>
<dbReference type="OrthoDB" id="2270193at2759"/>
<reference evidence="4" key="1">
    <citation type="submission" date="2022-10" db="EMBL/GenBank/DDBJ databases">
        <title>Tapping the CABI collections for fungal endophytes: first genome assemblies for Collariella, Neodidymelliopsis, Ascochyta clinopodiicola, Didymella pomorum, Didymosphaeria variabile, Neocosmospora piperis and Neocucurbitaria cava.</title>
        <authorList>
            <person name="Hill R."/>
        </authorList>
    </citation>
    <scope>NUCLEOTIDE SEQUENCE</scope>
    <source>
        <strain evidence="4">IMI 355082</strain>
    </source>
</reference>
<feature type="domain" description="YDG" evidence="3">
    <location>
        <begin position="157"/>
        <end position="301"/>
    </location>
</feature>
<proteinExistence type="predicted"/>